<keyword evidence="2" id="KW-1185">Reference proteome</keyword>
<reference evidence="1 2" key="1">
    <citation type="submission" date="2021-01" db="EMBL/GenBank/DDBJ databases">
        <title>Whole genome shotgun sequence of Cellulomonas phragmiteti NBRC 110785.</title>
        <authorList>
            <person name="Komaki H."/>
            <person name="Tamura T."/>
        </authorList>
    </citation>
    <scope>NUCLEOTIDE SEQUENCE [LARGE SCALE GENOMIC DNA]</scope>
    <source>
        <strain evidence="1 2">NBRC 110785</strain>
    </source>
</reference>
<protein>
    <submittedName>
        <fullName evidence="1">Uncharacterized protein</fullName>
    </submittedName>
</protein>
<name>A0ABQ4DMC2_9CELL</name>
<accession>A0ABQ4DMC2</accession>
<evidence type="ECO:0000313" key="2">
    <source>
        <dbReference type="Proteomes" id="UP000614741"/>
    </source>
</evidence>
<comment type="caution">
    <text evidence="1">The sequence shown here is derived from an EMBL/GenBank/DDBJ whole genome shotgun (WGS) entry which is preliminary data.</text>
</comment>
<dbReference type="EMBL" id="BONP01000012">
    <property type="protein sequence ID" value="GIG40495.1"/>
    <property type="molecule type" value="Genomic_DNA"/>
</dbReference>
<gene>
    <name evidence="1" type="ORF">Cph01nite_22570</name>
</gene>
<sequence length="97" mass="10426">MYPDAAEGGGSVLSSSRRLAAYVAPGAAANPSRAAREAGSRARKKLRRYCAANRLNRLGTLTYRGDGCHDPRAVRELVGEFFRALRAGLGSERLAYV</sequence>
<evidence type="ECO:0000313" key="1">
    <source>
        <dbReference type="EMBL" id="GIG40495.1"/>
    </source>
</evidence>
<proteinExistence type="predicted"/>
<organism evidence="1 2">
    <name type="scientific">Cellulomonas phragmiteti</name>
    <dbReference type="NCBI Taxonomy" id="478780"/>
    <lineage>
        <taxon>Bacteria</taxon>
        <taxon>Bacillati</taxon>
        <taxon>Actinomycetota</taxon>
        <taxon>Actinomycetes</taxon>
        <taxon>Micrococcales</taxon>
        <taxon>Cellulomonadaceae</taxon>
        <taxon>Cellulomonas</taxon>
    </lineage>
</organism>
<dbReference type="Proteomes" id="UP000614741">
    <property type="component" value="Unassembled WGS sequence"/>
</dbReference>